<dbReference type="PATRIC" id="fig|759362.5.peg.16"/>
<gene>
    <name evidence="3" type="ordered locus">KVU_0016</name>
</gene>
<dbReference type="InterPro" id="IPR036237">
    <property type="entry name" value="Xyl_isomerase-like_sf"/>
</dbReference>
<dbReference type="Proteomes" id="UP000000692">
    <property type="component" value="Chromosome"/>
</dbReference>
<dbReference type="PANTHER" id="PTHR12110:SF41">
    <property type="entry name" value="INOSOSE DEHYDRATASE"/>
    <property type="match status" value="1"/>
</dbReference>
<evidence type="ECO:0000313" key="4">
    <source>
        <dbReference type="Proteomes" id="UP000000692"/>
    </source>
</evidence>
<dbReference type="Pfam" id="PF01261">
    <property type="entry name" value="AP_endonuc_2"/>
    <property type="match status" value="1"/>
</dbReference>
<dbReference type="PANTHER" id="PTHR12110">
    <property type="entry name" value="HYDROXYPYRUVATE ISOMERASE"/>
    <property type="match status" value="1"/>
</dbReference>
<feature type="domain" description="Xylose isomerase-like TIM barrel" evidence="2">
    <location>
        <begin position="49"/>
        <end position="273"/>
    </location>
</feature>
<dbReference type="SUPFAM" id="SSF51658">
    <property type="entry name" value="Xylose isomerase-like"/>
    <property type="match status" value="1"/>
</dbReference>
<sequence length="283" mass="30059">MTFIRYAAILAATTAITAPAFAQERAVSDLPIAAQMYTLRDFGTLDEQLAAVAAAGVTAVETVGTQNVTAEELKALLDKHGIEAISTHAQLAALRDDVDAVIAFNKAIGNDVITVPFLPEDQRPTTAEGWAELGTELGEIAATLAAQDMRMAYHNHAFELVDYDGKTGLEIMFDAAGEGLEAELDVAWVARTEYEPAEFISRFDGRLFAIHAKDNYPTGEGEAERGFAILGTGVVDFDAILPAAEAAGAEWYIIEHDMPVDASVVVAEGAAFLAGNLPEGATR</sequence>
<name>F9Y7N9_KETVW</name>
<organism evidence="3 4">
    <name type="scientific">Ketogulonicigenium vulgare (strain WSH-001)</name>
    <dbReference type="NCBI Taxonomy" id="759362"/>
    <lineage>
        <taxon>Bacteria</taxon>
        <taxon>Pseudomonadati</taxon>
        <taxon>Pseudomonadota</taxon>
        <taxon>Alphaproteobacteria</taxon>
        <taxon>Rhodobacterales</taxon>
        <taxon>Roseobacteraceae</taxon>
        <taxon>Ketogulonicigenium</taxon>
    </lineage>
</organism>
<dbReference type="AlphaFoldDB" id="F9Y7N9"/>
<evidence type="ECO:0000259" key="2">
    <source>
        <dbReference type="Pfam" id="PF01261"/>
    </source>
</evidence>
<keyword evidence="1" id="KW-0732">Signal</keyword>
<evidence type="ECO:0000313" key="3">
    <source>
        <dbReference type="EMBL" id="AEM39855.1"/>
    </source>
</evidence>
<dbReference type="KEGG" id="kvl:KVU_0016"/>
<reference evidence="3 4" key="1">
    <citation type="journal article" date="2011" name="J. Bacteriol.">
        <title>Complete genome sequence of the industrial strain Ketogulonicigenium vulgare WSH-001.</title>
        <authorList>
            <person name="Liu L."/>
            <person name="Li Y."/>
            <person name="Zhang J."/>
            <person name="Zhou Z."/>
            <person name="Liu J."/>
            <person name="Li X."/>
            <person name="Zhou J."/>
            <person name="Du G."/>
            <person name="Wang L."/>
            <person name="Chen J."/>
        </authorList>
    </citation>
    <scope>NUCLEOTIDE SEQUENCE [LARGE SCALE GENOMIC DNA]</scope>
    <source>
        <strain evidence="3 4">WSH-001</strain>
    </source>
</reference>
<evidence type="ECO:0000256" key="1">
    <source>
        <dbReference type="SAM" id="SignalP"/>
    </source>
</evidence>
<dbReference type="RefSeq" id="WP_013383265.1">
    <property type="nucleotide sequence ID" value="NC_017384.1"/>
</dbReference>
<keyword evidence="3" id="KW-0413">Isomerase</keyword>
<dbReference type="EMBL" id="CP002018">
    <property type="protein sequence ID" value="AEM39855.1"/>
    <property type="molecule type" value="Genomic_DNA"/>
</dbReference>
<feature type="signal peptide" evidence="1">
    <location>
        <begin position="1"/>
        <end position="22"/>
    </location>
</feature>
<dbReference type="InterPro" id="IPR050312">
    <property type="entry name" value="IolE/XylAMocC-like"/>
</dbReference>
<proteinExistence type="predicted"/>
<dbReference type="InterPro" id="IPR013022">
    <property type="entry name" value="Xyl_isomerase-like_TIM-brl"/>
</dbReference>
<dbReference type="GO" id="GO:0016853">
    <property type="term" value="F:isomerase activity"/>
    <property type="evidence" value="ECO:0007669"/>
    <property type="project" value="UniProtKB-KW"/>
</dbReference>
<dbReference type="Gene3D" id="3.20.20.150">
    <property type="entry name" value="Divalent-metal-dependent TIM barrel enzymes"/>
    <property type="match status" value="1"/>
</dbReference>
<dbReference type="eggNOG" id="COG1082">
    <property type="taxonomic scope" value="Bacteria"/>
</dbReference>
<feature type="chain" id="PRO_5003391884" evidence="1">
    <location>
        <begin position="23"/>
        <end position="283"/>
    </location>
</feature>
<dbReference type="OrthoDB" id="9798407at2"/>
<protein>
    <submittedName>
        <fullName evidence="3">Xylose isomerase domain protein TIM barrel</fullName>
    </submittedName>
</protein>
<accession>F9Y7N9</accession>
<keyword evidence="4" id="KW-1185">Reference proteome</keyword>
<dbReference type="HOGENOM" id="CLU_059523_1_0_5"/>